<reference evidence="1 2" key="1">
    <citation type="journal article" name="Sci. Rep.">
        <title>Telomere-to-telomere assembled and centromere annotated genomes of the two main subspecies of the button mushroom Agaricus bisporus reveal especially polymorphic chromosome ends.</title>
        <authorList>
            <person name="Sonnenberg A.S.M."/>
            <person name="Sedaghat-Telgerd N."/>
            <person name="Lavrijssen B."/>
            <person name="Ohm R.A."/>
            <person name="Hendrickx P.M."/>
            <person name="Scholtmeijer K."/>
            <person name="Baars J.J.P."/>
            <person name="van Peer A."/>
        </authorList>
    </citation>
    <scope>NUCLEOTIDE SEQUENCE [LARGE SCALE GENOMIC DNA]</scope>
    <source>
        <strain evidence="1 2">H119_p4</strain>
    </source>
</reference>
<organism evidence="1 2">
    <name type="scientific">Agaricus bisporus var. burnettii</name>
    <dbReference type="NCBI Taxonomy" id="192524"/>
    <lineage>
        <taxon>Eukaryota</taxon>
        <taxon>Fungi</taxon>
        <taxon>Dikarya</taxon>
        <taxon>Basidiomycota</taxon>
        <taxon>Agaricomycotina</taxon>
        <taxon>Agaricomycetes</taxon>
        <taxon>Agaricomycetidae</taxon>
        <taxon>Agaricales</taxon>
        <taxon>Agaricineae</taxon>
        <taxon>Agaricaceae</taxon>
        <taxon>Agaricus</taxon>
    </lineage>
</organism>
<dbReference type="EMBL" id="JABXXO010000008">
    <property type="protein sequence ID" value="KAF7771808.1"/>
    <property type="molecule type" value="Genomic_DNA"/>
</dbReference>
<accession>A0A8H7KFN6</accession>
<evidence type="ECO:0000313" key="1">
    <source>
        <dbReference type="EMBL" id="KAF7771808.1"/>
    </source>
</evidence>
<gene>
    <name evidence="1" type="ORF">Agabi119p4_6119</name>
</gene>
<evidence type="ECO:0000313" key="2">
    <source>
        <dbReference type="Proteomes" id="UP000629468"/>
    </source>
</evidence>
<sequence length="130" mass="14608">MNYNIYISFSWARSGWGFTSHGSRMILRSGRYSGSHIPISTLRGKFKEVRSPARLPLEQSTPSTRLHPRLVPTVLVIKALTRKVLVISTTLIMKRKRSCKGPSAAGAKLMRLSPLRPRECPSILLLVRLP</sequence>
<comment type="caution">
    <text evidence="1">The sequence shown here is derived from an EMBL/GenBank/DDBJ whole genome shotgun (WGS) entry which is preliminary data.</text>
</comment>
<dbReference type="Proteomes" id="UP000629468">
    <property type="component" value="Unassembled WGS sequence"/>
</dbReference>
<name>A0A8H7KFN6_AGABI</name>
<protein>
    <submittedName>
        <fullName evidence="1">Uncharacterized protein</fullName>
    </submittedName>
</protein>
<dbReference type="AlphaFoldDB" id="A0A8H7KFN6"/>
<proteinExistence type="predicted"/>